<reference evidence="2 3" key="1">
    <citation type="submission" date="2020-08" db="EMBL/GenBank/DDBJ databases">
        <title>Genomic Encyclopedia of Type Strains, Phase IV (KMG-IV): sequencing the most valuable type-strain genomes for metagenomic binning, comparative biology and taxonomic classification.</title>
        <authorList>
            <person name="Goeker M."/>
        </authorList>
    </citation>
    <scope>NUCLEOTIDE SEQUENCE [LARGE SCALE GENOMIC DNA]</scope>
    <source>
        <strain evidence="2 3">DSM 102235</strain>
    </source>
</reference>
<keyword evidence="1" id="KW-0732">Signal</keyword>
<feature type="signal peptide" evidence="1">
    <location>
        <begin position="1"/>
        <end position="20"/>
    </location>
</feature>
<evidence type="ECO:0000313" key="2">
    <source>
        <dbReference type="EMBL" id="MBB3987485.1"/>
    </source>
</evidence>
<feature type="chain" id="PRO_5030815663" description="Group 4 capsule polysaccharide lipoprotein gfcB, YjbF" evidence="1">
    <location>
        <begin position="21"/>
        <end position="222"/>
    </location>
</feature>
<evidence type="ECO:0008006" key="4">
    <source>
        <dbReference type="Google" id="ProtNLM"/>
    </source>
</evidence>
<dbReference type="AlphaFoldDB" id="A0A7W6GTU3"/>
<dbReference type="Proteomes" id="UP000541426">
    <property type="component" value="Unassembled WGS sequence"/>
</dbReference>
<dbReference type="RefSeq" id="WP_183968645.1">
    <property type="nucleotide sequence ID" value="NZ_BAABBZ010000011.1"/>
</dbReference>
<organism evidence="2 3">
    <name type="scientific">Sagittula marina</name>
    <dbReference type="NCBI Taxonomy" id="943940"/>
    <lineage>
        <taxon>Bacteria</taxon>
        <taxon>Pseudomonadati</taxon>
        <taxon>Pseudomonadota</taxon>
        <taxon>Alphaproteobacteria</taxon>
        <taxon>Rhodobacterales</taxon>
        <taxon>Roseobacteraceae</taxon>
        <taxon>Sagittula</taxon>
    </lineage>
</organism>
<accession>A0A7W6GTU3</accession>
<dbReference type="EMBL" id="JACIEJ010000010">
    <property type="protein sequence ID" value="MBB3987485.1"/>
    <property type="molecule type" value="Genomic_DNA"/>
</dbReference>
<comment type="caution">
    <text evidence="2">The sequence shown here is derived from an EMBL/GenBank/DDBJ whole genome shotgun (WGS) entry which is preliminary data.</text>
</comment>
<keyword evidence="3" id="KW-1185">Reference proteome</keyword>
<proteinExistence type="predicted"/>
<sequence length="222" mass="24392">MRKTLTTIAILLAMTAPLSAETLDGQQTYDLLFKEGTLTPVSKDMALRYQREVSNSLKPDAAERDTGSIVLSFEEKAATMALLQFQQDGKKRGLGSFPASVGNPMIMYFYETVVRDMAEAAGGSPFYIRNRVKESLIRPTEPVVGEAEVNGETVSTQTVRLYPFANDPNRAQMKGFGDLELTVTMSEDVPGWYLSLEALAQGEGDTPVYHSEIDFTALEASE</sequence>
<protein>
    <recommendedName>
        <fullName evidence="4">Group 4 capsule polysaccharide lipoprotein gfcB, YjbF</fullName>
    </recommendedName>
</protein>
<name>A0A7W6GTU3_9RHOB</name>
<evidence type="ECO:0000256" key="1">
    <source>
        <dbReference type="SAM" id="SignalP"/>
    </source>
</evidence>
<evidence type="ECO:0000313" key="3">
    <source>
        <dbReference type="Proteomes" id="UP000541426"/>
    </source>
</evidence>
<gene>
    <name evidence="2" type="ORF">GGQ68_003832</name>
</gene>